<dbReference type="EMBL" id="JAACYR010000054">
    <property type="protein sequence ID" value="NDJ90543.1"/>
    <property type="molecule type" value="Genomic_DNA"/>
</dbReference>
<keyword evidence="4" id="KW-1185">Reference proteome</keyword>
<gene>
    <name evidence="2" type="ORF">ACT18_09335</name>
    <name evidence="3" type="ORF">BST28_19045</name>
    <name evidence="1" type="ORF">GWR20_15495</name>
</gene>
<dbReference type="AlphaFoldDB" id="A0A1B8SGS1"/>
<dbReference type="OrthoDB" id="3785690at2"/>
<dbReference type="RefSeq" id="WP_065287971.1">
    <property type="nucleotide sequence ID" value="NZ_JAACYR010000054.1"/>
</dbReference>
<accession>A0A1B8SGS1</accession>
<evidence type="ECO:0000313" key="4">
    <source>
        <dbReference type="Proteomes" id="UP000092668"/>
    </source>
</evidence>
<dbReference type="Proteomes" id="UP000092668">
    <property type="component" value="Unassembled WGS sequence"/>
</dbReference>
<sequence length="121" mass="12665">MVRRAYAHDAVVVMRSGGTANALGGAITTALCGSWDHPPPCPLAPHHTANRVAGDDVTVRVLFAAEAADEPRVRGLIDEALAAGELTGPDGLVSTWRLKSTAAGQVRPDEEDRAAELIAHH</sequence>
<evidence type="ECO:0000313" key="2">
    <source>
        <dbReference type="EMBL" id="OBY31930.1"/>
    </source>
</evidence>
<evidence type="ECO:0000313" key="6">
    <source>
        <dbReference type="Proteomes" id="UP000466523"/>
    </source>
</evidence>
<name>A0A1B8SGS1_9MYCO</name>
<dbReference type="EMBL" id="MVHU01000036">
    <property type="protein sequence ID" value="ORA77100.1"/>
    <property type="molecule type" value="Genomic_DNA"/>
</dbReference>
<reference evidence="3 5" key="2">
    <citation type="submission" date="2017-02" db="EMBL/GenBank/DDBJ databases">
        <title>The new phylogeny of genus Mycobacterium.</title>
        <authorList>
            <person name="Tortoli E."/>
            <person name="Trovato A."/>
            <person name="Cirillo D.M."/>
        </authorList>
    </citation>
    <scope>NUCLEOTIDE SEQUENCE [LARGE SCALE GENOMIC DNA]</scope>
    <source>
        <strain evidence="3 5">DSM 45093</strain>
    </source>
</reference>
<organism evidence="2 4">
    <name type="scientific">Mycolicibacter kumamotonensis</name>
    <dbReference type="NCBI Taxonomy" id="354243"/>
    <lineage>
        <taxon>Bacteria</taxon>
        <taxon>Bacillati</taxon>
        <taxon>Actinomycetota</taxon>
        <taxon>Actinomycetes</taxon>
        <taxon>Mycobacteriales</taxon>
        <taxon>Mycobacteriaceae</taxon>
        <taxon>Mycolicibacter</taxon>
    </lineage>
</organism>
<evidence type="ECO:0000313" key="1">
    <source>
        <dbReference type="EMBL" id="NDJ90543.1"/>
    </source>
</evidence>
<comment type="caution">
    <text evidence="2">The sequence shown here is derived from an EMBL/GenBank/DDBJ whole genome shotgun (WGS) entry which is preliminary data.</text>
</comment>
<proteinExistence type="predicted"/>
<dbReference type="Proteomes" id="UP000192713">
    <property type="component" value="Unassembled WGS sequence"/>
</dbReference>
<evidence type="ECO:0000313" key="3">
    <source>
        <dbReference type="EMBL" id="ORA77100.1"/>
    </source>
</evidence>
<reference evidence="1 6" key="3">
    <citation type="submission" date="2020-01" db="EMBL/GenBank/DDBJ databases">
        <authorList>
            <person name="Sanchez-Estrada R."/>
            <person name="Gonzalez-Y-Merchand J.A."/>
            <person name="Rivera-Gutierrez S."/>
        </authorList>
    </citation>
    <scope>NUCLEOTIDE SEQUENCE [LARGE SCALE GENOMIC DNA]</scope>
    <source>
        <strain evidence="1 6">CST 7247</strain>
    </source>
</reference>
<dbReference type="PATRIC" id="fig|354243.3.peg.1939"/>
<reference evidence="2 4" key="1">
    <citation type="submission" date="2015-06" db="EMBL/GenBank/DDBJ databases">
        <title>Genome sequence of Mycobacterium kumamotonense strain Roo.</title>
        <authorList>
            <person name="Greninger A.L."/>
            <person name="Cunningham G."/>
            <person name="Miller S."/>
        </authorList>
    </citation>
    <scope>NUCLEOTIDE SEQUENCE [LARGE SCALE GENOMIC DNA]</scope>
    <source>
        <strain evidence="2 4">Roo</strain>
    </source>
</reference>
<evidence type="ECO:0000313" key="5">
    <source>
        <dbReference type="Proteomes" id="UP000192713"/>
    </source>
</evidence>
<dbReference type="EMBL" id="LFOE01000010">
    <property type="protein sequence ID" value="OBY31930.1"/>
    <property type="molecule type" value="Genomic_DNA"/>
</dbReference>
<protein>
    <submittedName>
        <fullName evidence="2">Uncharacterized protein</fullName>
    </submittedName>
</protein>
<dbReference type="STRING" id="354243.BST28_19045"/>
<dbReference type="Proteomes" id="UP000466523">
    <property type="component" value="Unassembled WGS sequence"/>
</dbReference>